<keyword evidence="2" id="KW-1185">Reference proteome</keyword>
<dbReference type="EMBL" id="JALNTZ010000001">
    <property type="protein sequence ID" value="KAJ3665124.1"/>
    <property type="molecule type" value="Genomic_DNA"/>
</dbReference>
<organism evidence="1 2">
    <name type="scientific">Zophobas morio</name>
    <dbReference type="NCBI Taxonomy" id="2755281"/>
    <lineage>
        <taxon>Eukaryota</taxon>
        <taxon>Metazoa</taxon>
        <taxon>Ecdysozoa</taxon>
        <taxon>Arthropoda</taxon>
        <taxon>Hexapoda</taxon>
        <taxon>Insecta</taxon>
        <taxon>Pterygota</taxon>
        <taxon>Neoptera</taxon>
        <taxon>Endopterygota</taxon>
        <taxon>Coleoptera</taxon>
        <taxon>Polyphaga</taxon>
        <taxon>Cucujiformia</taxon>
        <taxon>Tenebrionidae</taxon>
        <taxon>Zophobas</taxon>
    </lineage>
</organism>
<gene>
    <name evidence="1" type="ORF">Zmor_000637</name>
</gene>
<accession>A0AA38MRL6</accession>
<reference evidence="1" key="1">
    <citation type="journal article" date="2023" name="G3 (Bethesda)">
        <title>Whole genome assemblies of Zophobas morio and Tenebrio molitor.</title>
        <authorList>
            <person name="Kaur S."/>
            <person name="Stinson S.A."/>
            <person name="diCenzo G.C."/>
        </authorList>
    </citation>
    <scope>NUCLEOTIDE SEQUENCE</scope>
    <source>
        <strain evidence="1">QUZm001</strain>
    </source>
</reference>
<proteinExistence type="predicted"/>
<sequence length="106" mass="11666">MFVRRILALSLRRFGPISTRFLPLSSGNGHTTLIAPVLVQFATTAHSSQTCSGVSLKVKETKSFCVQVPPPLISEAGNRPTNEHLQCGIPPYIHIKKHVTECRDQT</sequence>
<name>A0AA38MRL6_9CUCU</name>
<dbReference type="Proteomes" id="UP001168821">
    <property type="component" value="Unassembled WGS sequence"/>
</dbReference>
<comment type="caution">
    <text evidence="1">The sequence shown here is derived from an EMBL/GenBank/DDBJ whole genome shotgun (WGS) entry which is preliminary data.</text>
</comment>
<dbReference type="AlphaFoldDB" id="A0AA38MRL6"/>
<protein>
    <submittedName>
        <fullName evidence="1">Uncharacterized protein</fullName>
    </submittedName>
</protein>
<evidence type="ECO:0000313" key="1">
    <source>
        <dbReference type="EMBL" id="KAJ3665124.1"/>
    </source>
</evidence>
<evidence type="ECO:0000313" key="2">
    <source>
        <dbReference type="Proteomes" id="UP001168821"/>
    </source>
</evidence>